<name>A0ABN7TXJ2_9BACL</name>
<gene>
    <name evidence="2" type="primary">sulD</name>
    <name evidence="2" type="ORF">PAECIP111802_06390</name>
</gene>
<dbReference type="PANTHER" id="PTHR43071:SF1">
    <property type="entry name" value="2-AMINO-4-HYDROXY-6-HYDROXYMETHYLDIHYDROPTERIDINE PYROPHOSPHOKINASE"/>
    <property type="match status" value="1"/>
</dbReference>
<dbReference type="Proteomes" id="UP000730618">
    <property type="component" value="Unassembled WGS sequence"/>
</dbReference>
<evidence type="ECO:0000259" key="1">
    <source>
        <dbReference type="PROSITE" id="PS00794"/>
    </source>
</evidence>
<evidence type="ECO:0000313" key="3">
    <source>
        <dbReference type="Proteomes" id="UP000730618"/>
    </source>
</evidence>
<feature type="domain" description="7,8-dihydro-6-hydroxymethylpterin-pyrophosphokinase" evidence="1">
    <location>
        <begin position="102"/>
        <end position="113"/>
    </location>
</feature>
<reference evidence="2 3" key="1">
    <citation type="submission" date="2021-06" db="EMBL/GenBank/DDBJ databases">
        <authorList>
            <person name="Criscuolo A."/>
        </authorList>
    </citation>
    <scope>NUCLEOTIDE SEQUENCE [LARGE SCALE GENOMIC DNA]</scope>
    <source>
        <strain evidence="3">CIP 111802</strain>
    </source>
</reference>
<protein>
    <submittedName>
        <fullName evidence="2">Bifunctional folate synthesis protein</fullName>
    </submittedName>
</protein>
<dbReference type="PROSITE" id="PS00794">
    <property type="entry name" value="HPPK"/>
    <property type="match status" value="1"/>
</dbReference>
<accession>A0ABN7TXJ2</accession>
<dbReference type="InterPro" id="IPR000550">
    <property type="entry name" value="Hppk"/>
</dbReference>
<dbReference type="EMBL" id="CAJVCE010000029">
    <property type="protein sequence ID" value="CAG7656402.1"/>
    <property type="molecule type" value="Genomic_DNA"/>
</dbReference>
<evidence type="ECO:0000313" key="2">
    <source>
        <dbReference type="EMBL" id="CAG7656402.1"/>
    </source>
</evidence>
<sequence length="175" mass="20418">MIVMDVGESQSGRQTERAYIGLGSNIGDREHYLHEAARLLEEHPEVRVTGKSGWYETDPVGFVEQDPFLNMVIRVETTLTAERLFERMLQVEQLLGRKREIRWGPRTIDLDLLLYGDVVQDRPDLILPHPRMLERAFVLVPLIEVMQPHEPERVVQLNRQLERVEGKEGVRLWTK</sequence>
<comment type="caution">
    <text evidence="2">The sequence shown here is derived from an EMBL/GenBank/DDBJ whole genome shotgun (WGS) entry which is preliminary data.</text>
</comment>
<keyword evidence="3" id="KW-1185">Reference proteome</keyword>
<dbReference type="PANTHER" id="PTHR43071">
    <property type="entry name" value="2-AMINO-4-HYDROXY-6-HYDROXYMETHYLDIHYDROPTERIDINE PYROPHOSPHOKINASE"/>
    <property type="match status" value="1"/>
</dbReference>
<proteinExistence type="predicted"/>
<dbReference type="CDD" id="cd00483">
    <property type="entry name" value="HPPK"/>
    <property type="match status" value="1"/>
</dbReference>
<organism evidence="2 3">
    <name type="scientific">Paenibacillus allorhizosphaerae</name>
    <dbReference type="NCBI Taxonomy" id="2849866"/>
    <lineage>
        <taxon>Bacteria</taxon>
        <taxon>Bacillati</taxon>
        <taxon>Bacillota</taxon>
        <taxon>Bacilli</taxon>
        <taxon>Bacillales</taxon>
        <taxon>Paenibacillaceae</taxon>
        <taxon>Paenibacillus</taxon>
    </lineage>
</organism>
<dbReference type="NCBIfam" id="TIGR01498">
    <property type="entry name" value="folK"/>
    <property type="match status" value="1"/>
</dbReference>
<dbReference type="Pfam" id="PF01288">
    <property type="entry name" value="HPPK"/>
    <property type="match status" value="1"/>
</dbReference>